<protein>
    <submittedName>
        <fullName evidence="2">Uncharacterized protein</fullName>
    </submittedName>
</protein>
<accession>A0ABP7DBM6</accession>
<name>A0ABP7DBM6_9MICC</name>
<feature type="chain" id="PRO_5046847614" evidence="1">
    <location>
        <begin position="29"/>
        <end position="172"/>
    </location>
</feature>
<dbReference type="Proteomes" id="UP001500752">
    <property type="component" value="Unassembled WGS sequence"/>
</dbReference>
<dbReference type="RefSeq" id="WP_345154245.1">
    <property type="nucleotide sequence ID" value="NZ_BAABEO010000034.1"/>
</dbReference>
<reference evidence="3" key="1">
    <citation type="journal article" date="2019" name="Int. J. Syst. Evol. Microbiol.">
        <title>The Global Catalogue of Microorganisms (GCM) 10K type strain sequencing project: providing services to taxonomists for standard genome sequencing and annotation.</title>
        <authorList>
            <consortium name="The Broad Institute Genomics Platform"/>
            <consortium name="The Broad Institute Genome Sequencing Center for Infectious Disease"/>
            <person name="Wu L."/>
            <person name="Ma J."/>
        </authorList>
    </citation>
    <scope>NUCLEOTIDE SEQUENCE [LARGE SCALE GENOMIC DNA]</scope>
    <source>
        <strain evidence="3">JCM 30742</strain>
    </source>
</reference>
<feature type="signal peptide" evidence="1">
    <location>
        <begin position="1"/>
        <end position="28"/>
    </location>
</feature>
<comment type="caution">
    <text evidence="2">The sequence shown here is derived from an EMBL/GenBank/DDBJ whole genome shotgun (WGS) entry which is preliminary data.</text>
</comment>
<proteinExistence type="predicted"/>
<evidence type="ECO:0000256" key="1">
    <source>
        <dbReference type="SAM" id="SignalP"/>
    </source>
</evidence>
<sequence length="172" mass="18238">MFIRLGRATAALFAASSLVLGSAVVASASPAPASAVQAPQPIILTHKGKAESKPAVVIRKLSDRTVAAGELATVKPRVKVAKRAKLVSKTLTVVKDGTVLVDAKRKARLGVGTYEVTTKVEYRTLVKQEVVKVKTKGNKVKKVKRNVWSGLLTETKTQTLVVALEPADGNDD</sequence>
<gene>
    <name evidence="2" type="ORF">GCM10023081_43530</name>
</gene>
<organism evidence="2 3">
    <name type="scientific">Arthrobacter ginkgonis</name>
    <dbReference type="NCBI Taxonomy" id="1630594"/>
    <lineage>
        <taxon>Bacteria</taxon>
        <taxon>Bacillati</taxon>
        <taxon>Actinomycetota</taxon>
        <taxon>Actinomycetes</taxon>
        <taxon>Micrococcales</taxon>
        <taxon>Micrococcaceae</taxon>
        <taxon>Arthrobacter</taxon>
    </lineage>
</organism>
<evidence type="ECO:0000313" key="2">
    <source>
        <dbReference type="EMBL" id="GAA3702406.1"/>
    </source>
</evidence>
<dbReference type="EMBL" id="BAABEO010000034">
    <property type="protein sequence ID" value="GAA3702406.1"/>
    <property type="molecule type" value="Genomic_DNA"/>
</dbReference>
<keyword evidence="1" id="KW-0732">Signal</keyword>
<keyword evidence="3" id="KW-1185">Reference proteome</keyword>
<evidence type="ECO:0000313" key="3">
    <source>
        <dbReference type="Proteomes" id="UP001500752"/>
    </source>
</evidence>